<dbReference type="InterPro" id="IPR041732">
    <property type="entry name" value="RF3_GTP-bd"/>
</dbReference>
<dbReference type="Gene3D" id="3.30.70.3280">
    <property type="entry name" value="Peptide chain release factor 3, domain III"/>
    <property type="match status" value="1"/>
</dbReference>
<dbReference type="RefSeq" id="WP_072780429.1">
    <property type="nucleotide sequence ID" value="NZ_FQZH01000001.1"/>
</dbReference>
<evidence type="ECO:0000256" key="1">
    <source>
        <dbReference type="ARBA" id="ARBA00004496"/>
    </source>
</evidence>
<keyword evidence="11" id="KW-1185">Reference proteome</keyword>
<keyword evidence="6 8" id="KW-0342">GTP-binding</keyword>
<protein>
    <recommendedName>
        <fullName evidence="7 8">Peptide chain release factor 3</fullName>
        <shortName evidence="8">RF-3</shortName>
    </recommendedName>
</protein>
<evidence type="ECO:0000259" key="9">
    <source>
        <dbReference type="PROSITE" id="PS51722"/>
    </source>
</evidence>
<dbReference type="HAMAP" id="MF_00072">
    <property type="entry name" value="Rel_fac_3"/>
    <property type="match status" value="1"/>
</dbReference>
<evidence type="ECO:0000256" key="4">
    <source>
        <dbReference type="ARBA" id="ARBA00022741"/>
    </source>
</evidence>
<gene>
    <name evidence="8" type="primary">prfC</name>
    <name evidence="10" type="ORF">SAMN05444337_0143</name>
</gene>
<dbReference type="InterPro" id="IPR027417">
    <property type="entry name" value="P-loop_NTPase"/>
</dbReference>
<keyword evidence="5 8" id="KW-0648">Protein biosynthesis</keyword>
<dbReference type="FunFam" id="3.30.70.3280:FF:000001">
    <property type="entry name" value="Peptide chain release factor 3"/>
    <property type="match status" value="1"/>
</dbReference>
<dbReference type="PANTHER" id="PTHR43556">
    <property type="entry name" value="PEPTIDE CHAIN RELEASE FACTOR RF3"/>
    <property type="match status" value="1"/>
</dbReference>
<keyword evidence="3 8" id="KW-0963">Cytoplasm</keyword>
<feature type="binding site" evidence="8">
    <location>
        <begin position="139"/>
        <end position="142"/>
    </location>
    <ligand>
        <name>GTP</name>
        <dbReference type="ChEBI" id="CHEBI:37565"/>
    </ligand>
</feature>
<feature type="domain" description="Tr-type G" evidence="9">
    <location>
        <begin position="8"/>
        <end position="279"/>
    </location>
</feature>
<dbReference type="STRING" id="683124.SAMN05444337_0143"/>
<dbReference type="InterPro" id="IPR035647">
    <property type="entry name" value="EFG_III/V"/>
</dbReference>
<dbReference type="Proteomes" id="UP000184232">
    <property type="component" value="Unassembled WGS sequence"/>
</dbReference>
<dbReference type="SUPFAM" id="SSF52540">
    <property type="entry name" value="P-loop containing nucleoside triphosphate hydrolases"/>
    <property type="match status" value="1"/>
</dbReference>
<dbReference type="PROSITE" id="PS00301">
    <property type="entry name" value="G_TR_1"/>
    <property type="match status" value="1"/>
</dbReference>
<feature type="binding site" evidence="8">
    <location>
        <begin position="85"/>
        <end position="89"/>
    </location>
    <ligand>
        <name>GTP</name>
        <dbReference type="ChEBI" id="CHEBI:37565"/>
    </ligand>
</feature>
<evidence type="ECO:0000256" key="3">
    <source>
        <dbReference type="ARBA" id="ARBA00022490"/>
    </source>
</evidence>
<dbReference type="InterPro" id="IPR053905">
    <property type="entry name" value="EF-G-like_DII"/>
</dbReference>
<dbReference type="GO" id="GO:0005525">
    <property type="term" value="F:GTP binding"/>
    <property type="evidence" value="ECO:0007669"/>
    <property type="project" value="UniProtKB-UniRule"/>
</dbReference>
<name>A0A1M6BL84_9FLAO</name>
<dbReference type="SUPFAM" id="SSF54980">
    <property type="entry name" value="EF-G C-terminal domain-like"/>
    <property type="match status" value="1"/>
</dbReference>
<dbReference type="SUPFAM" id="SSF50447">
    <property type="entry name" value="Translation proteins"/>
    <property type="match status" value="1"/>
</dbReference>
<comment type="function">
    <text evidence="8">Increases the formation of ribosomal termination complexes and stimulates activities of RF-1 and RF-2. It binds guanine nucleotides and has strong preference for UGA stop codons. It may interact directly with the ribosome. The stimulation of RF-1 and RF-2 is significantly reduced by GTP and GDP, but not by GMP.</text>
</comment>
<dbReference type="FunFam" id="3.40.50.300:FF:000542">
    <property type="entry name" value="Peptide chain release factor 3"/>
    <property type="match status" value="1"/>
</dbReference>
<dbReference type="CDD" id="cd04169">
    <property type="entry name" value="RF3"/>
    <property type="match status" value="1"/>
</dbReference>
<evidence type="ECO:0000256" key="8">
    <source>
        <dbReference type="HAMAP-Rule" id="MF_00072"/>
    </source>
</evidence>
<dbReference type="InterPro" id="IPR004548">
    <property type="entry name" value="PrfC"/>
</dbReference>
<dbReference type="NCBIfam" id="NF001964">
    <property type="entry name" value="PRK00741.1"/>
    <property type="match status" value="1"/>
</dbReference>
<comment type="subcellular location">
    <subcellularLocation>
        <location evidence="1 8">Cytoplasm</location>
    </subcellularLocation>
</comment>
<dbReference type="Pfam" id="PF00009">
    <property type="entry name" value="GTP_EFTU"/>
    <property type="match status" value="1"/>
</dbReference>
<dbReference type="InterPro" id="IPR031157">
    <property type="entry name" value="G_TR_CS"/>
</dbReference>
<evidence type="ECO:0000256" key="7">
    <source>
        <dbReference type="ARBA" id="ARBA00073639"/>
    </source>
</evidence>
<keyword evidence="4 8" id="KW-0547">Nucleotide-binding</keyword>
<dbReference type="AlphaFoldDB" id="A0A1M6BL84"/>
<organism evidence="10 11">
    <name type="scientific">Flavobacterium haoranii</name>
    <dbReference type="NCBI Taxonomy" id="683124"/>
    <lineage>
        <taxon>Bacteria</taxon>
        <taxon>Pseudomonadati</taxon>
        <taxon>Bacteroidota</taxon>
        <taxon>Flavobacteriia</taxon>
        <taxon>Flavobacteriales</taxon>
        <taxon>Flavobacteriaceae</taxon>
        <taxon>Flavobacterium</taxon>
    </lineage>
</organism>
<dbReference type="PROSITE" id="PS51722">
    <property type="entry name" value="G_TR_2"/>
    <property type="match status" value="1"/>
</dbReference>
<evidence type="ECO:0000313" key="10">
    <source>
        <dbReference type="EMBL" id="SHI49560.1"/>
    </source>
</evidence>
<dbReference type="GO" id="GO:0005829">
    <property type="term" value="C:cytosol"/>
    <property type="evidence" value="ECO:0007669"/>
    <property type="project" value="TreeGrafter"/>
</dbReference>
<dbReference type="EMBL" id="FQZH01000001">
    <property type="protein sequence ID" value="SHI49560.1"/>
    <property type="molecule type" value="Genomic_DNA"/>
</dbReference>
<evidence type="ECO:0000313" key="11">
    <source>
        <dbReference type="Proteomes" id="UP000184232"/>
    </source>
</evidence>
<dbReference type="Pfam" id="PF16658">
    <property type="entry name" value="RF3_C"/>
    <property type="match status" value="1"/>
</dbReference>
<dbReference type="GO" id="GO:0016149">
    <property type="term" value="F:translation release factor activity, codon specific"/>
    <property type="evidence" value="ECO:0007669"/>
    <property type="project" value="UniProtKB-UniRule"/>
</dbReference>
<dbReference type="InterPro" id="IPR032090">
    <property type="entry name" value="RF3_C"/>
</dbReference>
<dbReference type="Pfam" id="PF22042">
    <property type="entry name" value="EF-G_D2"/>
    <property type="match status" value="1"/>
</dbReference>
<dbReference type="InterPro" id="IPR038467">
    <property type="entry name" value="RF3_dom_3_sf"/>
</dbReference>
<dbReference type="OrthoDB" id="9801591at2"/>
<dbReference type="InterPro" id="IPR009000">
    <property type="entry name" value="Transl_B-barrel_sf"/>
</dbReference>
<sequence>MSFKDEIAKRRTFGIISHPDAGKTTLTEKLLLFGGAIQEAGAVKSNKIKKGATSDFMEIERQRGISVATSVLAFNYQDKKINILDTPGHKDFAEDTYRTLTAVDSVIVVIDVAKGVEEQTEKLVEVCRMRNIPMIVFINKLDREGKDAFDLLDEVEQKLKLKVTPLSFPIGMGYDFKGIYNIWEKNINLFTGDSRKDIEETIAFDDVNNPELDKIVGQKHADKLREELELVTEIYPSFDRDAYLKGALQPVFFGSALNNFGVRELLDCFIEIAPQPRPKESDTRLVQPDENKFSGFVFKIHANMDPKHRDRLAFIKIVSGTFERNKPYLHVRHNKNLKFSSPNAFFAEKKEIVDISYAGDIVGLHDTGNFKIGDTLTEGEVMAFKGIPSFSPEHFRYINNADPLKAKQLEKGIDQLMDEGVAQLFTLEMNGRKVIGTVGALQYEVIQYRLEHEYGAKCSYENFPAHKACWIKPDDEKNEEFAEFKRVKQKFLGKDKHGQLVFLADSEFSIQMTQQKYPSVKLFFTSDFQTK</sequence>
<accession>A0A1M6BL84</accession>
<dbReference type="PANTHER" id="PTHR43556:SF2">
    <property type="entry name" value="PEPTIDE CHAIN RELEASE FACTOR RF3"/>
    <property type="match status" value="1"/>
</dbReference>
<feature type="binding site" evidence="8">
    <location>
        <begin position="17"/>
        <end position="24"/>
    </location>
    <ligand>
        <name>GTP</name>
        <dbReference type="ChEBI" id="CHEBI:37565"/>
    </ligand>
</feature>
<dbReference type="GO" id="GO:0006449">
    <property type="term" value="P:regulation of translational termination"/>
    <property type="evidence" value="ECO:0007669"/>
    <property type="project" value="UniProtKB-UniRule"/>
</dbReference>
<comment type="similarity">
    <text evidence="2 8">Belongs to the TRAFAC class translation factor GTPase superfamily. Classic translation factor GTPase family. PrfC subfamily.</text>
</comment>
<dbReference type="InterPro" id="IPR000795">
    <property type="entry name" value="T_Tr_GTP-bd_dom"/>
</dbReference>
<evidence type="ECO:0000256" key="6">
    <source>
        <dbReference type="ARBA" id="ARBA00023134"/>
    </source>
</evidence>
<dbReference type="PRINTS" id="PR00315">
    <property type="entry name" value="ELONGATNFCT"/>
</dbReference>
<evidence type="ECO:0000256" key="2">
    <source>
        <dbReference type="ARBA" id="ARBA00009978"/>
    </source>
</evidence>
<dbReference type="Gene3D" id="3.40.50.300">
    <property type="entry name" value="P-loop containing nucleotide triphosphate hydrolases"/>
    <property type="match status" value="2"/>
</dbReference>
<dbReference type="CDD" id="cd16259">
    <property type="entry name" value="RF3_III"/>
    <property type="match status" value="1"/>
</dbReference>
<proteinExistence type="inferred from homology"/>
<evidence type="ECO:0000256" key="5">
    <source>
        <dbReference type="ARBA" id="ARBA00022917"/>
    </source>
</evidence>
<dbReference type="GO" id="GO:0016150">
    <property type="term" value="F:translation release factor activity, codon nonspecific"/>
    <property type="evidence" value="ECO:0007669"/>
    <property type="project" value="TreeGrafter"/>
</dbReference>
<dbReference type="NCBIfam" id="TIGR00503">
    <property type="entry name" value="prfC"/>
    <property type="match status" value="1"/>
</dbReference>
<dbReference type="InterPro" id="IPR005225">
    <property type="entry name" value="Small_GTP-bd"/>
</dbReference>
<dbReference type="NCBIfam" id="TIGR00231">
    <property type="entry name" value="small_GTP"/>
    <property type="match status" value="1"/>
</dbReference>
<dbReference type="GO" id="GO:0003924">
    <property type="term" value="F:GTPase activity"/>
    <property type="evidence" value="ECO:0007669"/>
    <property type="project" value="InterPro"/>
</dbReference>
<reference evidence="10 11" key="1">
    <citation type="submission" date="2016-11" db="EMBL/GenBank/DDBJ databases">
        <authorList>
            <person name="Jaros S."/>
            <person name="Januszkiewicz K."/>
            <person name="Wedrychowicz H."/>
        </authorList>
    </citation>
    <scope>NUCLEOTIDE SEQUENCE [LARGE SCALE GENOMIC DNA]</scope>
    <source>
        <strain evidence="10 11">DSM 22807</strain>
    </source>
</reference>